<keyword evidence="5 7" id="KW-0326">Glycosidase</keyword>
<evidence type="ECO:0000256" key="6">
    <source>
        <dbReference type="PROSITE-ProRule" id="PRU10055"/>
    </source>
</evidence>
<dbReference type="FunFam" id="3.20.20.80:FF:000013">
    <property type="entry name" value="lactase-phlorizin hydrolase"/>
    <property type="match status" value="3"/>
</dbReference>
<gene>
    <name evidence="12" type="primary">LOC105907898</name>
</gene>
<organism evidence="11 12">
    <name type="scientific">Clupea harengus</name>
    <name type="common">Atlantic herring</name>
    <dbReference type="NCBI Taxonomy" id="7950"/>
    <lineage>
        <taxon>Eukaryota</taxon>
        <taxon>Metazoa</taxon>
        <taxon>Chordata</taxon>
        <taxon>Craniata</taxon>
        <taxon>Vertebrata</taxon>
        <taxon>Euteleostomi</taxon>
        <taxon>Actinopterygii</taxon>
        <taxon>Neopterygii</taxon>
        <taxon>Teleostei</taxon>
        <taxon>Clupei</taxon>
        <taxon>Clupeiformes</taxon>
        <taxon>Clupeoidei</taxon>
        <taxon>Clupeidae</taxon>
        <taxon>Clupea</taxon>
    </lineage>
</organism>
<evidence type="ECO:0000256" key="4">
    <source>
        <dbReference type="ARBA" id="ARBA00023180"/>
    </source>
</evidence>
<feature type="active site" description="Nucleophile" evidence="6">
    <location>
        <position position="1736"/>
    </location>
</feature>
<evidence type="ECO:0000256" key="5">
    <source>
        <dbReference type="ARBA" id="ARBA00023295"/>
    </source>
</evidence>
<feature type="region of interest" description="Disordered" evidence="8">
    <location>
        <begin position="1833"/>
        <end position="1858"/>
    </location>
</feature>
<keyword evidence="9" id="KW-0812">Transmembrane</keyword>
<dbReference type="InterPro" id="IPR001360">
    <property type="entry name" value="Glyco_hydro_1"/>
</dbReference>
<evidence type="ECO:0000256" key="3">
    <source>
        <dbReference type="ARBA" id="ARBA00022801"/>
    </source>
</evidence>
<name>A0A6P8EUM2_CLUHA</name>
<dbReference type="RefSeq" id="XP_031415874.1">
    <property type="nucleotide sequence ID" value="XM_031560014.1"/>
</dbReference>
<feature type="signal peptide" evidence="10">
    <location>
        <begin position="1"/>
        <end position="20"/>
    </location>
</feature>
<dbReference type="KEGG" id="char:105907898"/>
<keyword evidence="4" id="KW-0325">Glycoprotein</keyword>
<comment type="similarity">
    <text evidence="1">Belongs to the glycosyl hydrolase 1 family.</text>
</comment>
<keyword evidence="3 7" id="KW-0378">Hydrolase</keyword>
<evidence type="ECO:0000256" key="2">
    <source>
        <dbReference type="ARBA" id="ARBA00011738"/>
    </source>
</evidence>
<evidence type="ECO:0000313" key="12">
    <source>
        <dbReference type="RefSeq" id="XP_031415874.1"/>
    </source>
</evidence>
<keyword evidence="10" id="KW-0732">Signal</keyword>
<keyword evidence="11" id="KW-1185">Reference proteome</keyword>
<feature type="transmembrane region" description="Helical" evidence="9">
    <location>
        <begin position="1879"/>
        <end position="1900"/>
    </location>
</feature>
<feature type="region of interest" description="Disordered" evidence="8">
    <location>
        <begin position="1908"/>
        <end position="1928"/>
    </location>
</feature>
<dbReference type="InterPro" id="IPR033132">
    <property type="entry name" value="GH_1_N_CS"/>
</dbReference>
<dbReference type="InterPro" id="IPR017853">
    <property type="entry name" value="GH"/>
</dbReference>
<dbReference type="PRINTS" id="PR00131">
    <property type="entry name" value="GLHYDRLASE1"/>
</dbReference>
<dbReference type="PROSITE" id="PS00653">
    <property type="entry name" value="GLYCOSYL_HYDROL_F1_2"/>
    <property type="match status" value="2"/>
</dbReference>
<evidence type="ECO:0000256" key="10">
    <source>
        <dbReference type="SAM" id="SignalP"/>
    </source>
</evidence>
<dbReference type="SUPFAM" id="SSF51445">
    <property type="entry name" value="(Trans)glycosidases"/>
    <property type="match status" value="4"/>
</dbReference>
<evidence type="ECO:0000256" key="9">
    <source>
        <dbReference type="SAM" id="Phobius"/>
    </source>
</evidence>
<dbReference type="PANTHER" id="PTHR10353:SF38">
    <property type="entry name" value="LACTASE_PHLORIZIN HYDROLASE"/>
    <property type="match status" value="1"/>
</dbReference>
<sequence>MLETTFLLSLSLLSLHGCHGKEDIPQEFMLLAGPLTHSLVKNLNLSPSAIQTFPSEAAHDVFDCRDALPPQIRDHFQYLQSRGVTHFKVPLSWSHILPTGDPSQPHQDTVGCYRTLLEQLTESGLQPLVVLHRSTVPEGLRTTLGDWESPELPKVFERYAEFVFSEFGDLVKSWITFSHLDELRDDRQKASGLHRALHAHDRVYQLYHRTISGKGGQVSFGVRAEFHHSRSTNIRNVDFLTVLIEYDCSLQTSLEEELRHVQSMEKPGDKLPILMYDMKVKNCAYKDNNHYLPISTVLKALKNEDLQILGCDIKDILGRIGDIYSRSPESKNAESLVNNKVSMSSYENVWMNFSSQSPSERDDFLIGSFPEGFQWAVSSESFKVEGGWSEHGKGETIWDRFGHQGNVFDNQTADLACDSYNKVDYDVYLLRGLLTNTYQFSISWARIFPTGHRGSLSEKGALYYDKLINTLLQSGIEPVVTLYHWDLPQALQDNGGWTKPTIVEAFKDFADFCFSRFGDRVKTWNTFSSPWVVSHSGYGTGEHAPGVMDPVVASYEVTHNILKSHAEAWHVYSDRYRKQQGGRVGIALNSDWAEPLNASSPQDLEAAERYMNFMLGWFAHPIFVDGDYPAKLKSQIEQKRQECQPAEVARLPVFTEAERQRIKGTADFFGLNHYTSRLINESRGSCVPGPHGVGDFQSHVDPNWPTIDSDWIHPVPWGLRRLLNYISLQYTSVTKVPIYITGNGMPTYYNGEYFNDTERVNFLKSYINEAMKAIIVDGVDVQRYTVQSLMDGFEGPQGYSQRFGLHYVNFEDMNRPRTPKASAYFYSHVVKMNGFENLQSRSVSYFPKSMTTKRPSLSPSEVPSRSKVVWENFSHQTKFQRKLYHYGTFPDGFQWGVSSSAYQIEGAWNTDGKGPSVWDTFTQKPGSIPNNDTGDIACDSYNKVEEDLYMLRALRVKSYRFSLSWSRIFSNGSDTSVNQKGVDYYNRLINGLLTHNISPMVTLYQWDLPQALQEIGGWDNVNMIDMFNDFCDFCFSTFGDRVKFWITFNQPYTIAWSGYGLGQVPPNVKSPGDAPYRIAHNLLKAHAKVYHTYSDKYRETQGGLVSISLNADWVEPKDPNVPREIAAADRALQFQLGWFAHPIFRNGDYPDAMKWQVGNKSDLQGLAMSRLPTFTDQEKAYIQGTADVFCINSYTTKSVRHVTTRLTPSSYETDQDLGKEEETSSPTTVIREQRAVSWGLRRLLNWIKEEYGDPDIYITENGIASDPGTTVDDTDRMFFFKMYIDEALKAHNLDGVRLKGYSVNSLMDSFEWLSGYQLGFGLHHVDFQNPLRPRTPKRSAHYYYQIIMENGFPETEVEKMLYGYFQDGFAWSTATASYQTEGGWRADGKGLSIWDQFSHVPGKIANDDNGDTACNSYNKFMEDVSMLKSLEVGHYRLSISWPRVLPDGTTKTINEAGLNFYHRLIDALLAANIQPQVTLYHWDLPQALQDKGGWESDSSVQWFKEYADFIFSRLGDKVKFWITFNEPYIVANLGYGYGNFAPGIGDRPGTGPYIVAHNIIKAHAEAWHLYNDKYRSKQGGIISITLNSDWAYPRNPAKQEDKDAVTRYLQFFLGWFAHPIFKGDYSEVMKKGVRERSLAGGLPKSRLPEFTPSEIERINGTHDYFGLNHYTSVLAFSVDFDKNAQNYDADRGTAVISDWSWLESGSVWLRITPDGFRRLLKFIKDEYGNPPIYVTENGISESGPVDLNDTHRIHYYENYLNQALKAYLIDGVDLRGYTAWSLMDNYEWAMGYQERFGLFFVNRSDASLPRVPKVSTKRYTTLIRCNGFPDPSQGPHECLSLQPEGTTPPSTTTTTTPTPVQSPVVRFLGMEVSLPDAAVALNILFSFSIIGAAAAAFMTYQCLRATKRSKQPAAENINPRTDDKITPL</sequence>
<dbReference type="Proteomes" id="UP000515152">
    <property type="component" value="Chromosome 2"/>
</dbReference>
<dbReference type="GeneID" id="105907898"/>
<feature type="compositionally biased region" description="Low complexity" evidence="8">
    <location>
        <begin position="1847"/>
        <end position="1858"/>
    </location>
</feature>
<dbReference type="GO" id="GO:0008422">
    <property type="term" value="F:beta-glucosidase activity"/>
    <property type="evidence" value="ECO:0007669"/>
    <property type="project" value="TreeGrafter"/>
</dbReference>
<dbReference type="PANTHER" id="PTHR10353">
    <property type="entry name" value="GLYCOSYL HYDROLASE"/>
    <property type="match status" value="1"/>
</dbReference>
<reference evidence="12" key="1">
    <citation type="submission" date="2025-08" db="UniProtKB">
        <authorList>
            <consortium name="RefSeq"/>
        </authorList>
    </citation>
    <scope>IDENTIFICATION</scope>
</reference>
<proteinExistence type="inferred from homology"/>
<dbReference type="Pfam" id="PF00232">
    <property type="entry name" value="Glyco_hydro_1"/>
    <property type="match status" value="4"/>
</dbReference>
<evidence type="ECO:0000256" key="1">
    <source>
        <dbReference type="ARBA" id="ARBA00010838"/>
    </source>
</evidence>
<evidence type="ECO:0000313" key="11">
    <source>
        <dbReference type="Proteomes" id="UP000515152"/>
    </source>
</evidence>
<dbReference type="PROSITE" id="PS00572">
    <property type="entry name" value="GLYCOSYL_HYDROL_F1_1"/>
    <property type="match status" value="2"/>
</dbReference>
<feature type="active site" description="Nucleophile" evidence="6">
    <location>
        <position position="1260"/>
    </location>
</feature>
<dbReference type="OrthoDB" id="65569at2759"/>
<protein>
    <submittedName>
        <fullName evidence="12">Lactase-phlorizin hydrolase-like</fullName>
    </submittedName>
</protein>
<dbReference type="InterPro" id="IPR018120">
    <property type="entry name" value="Glyco_hydro_1_AS"/>
</dbReference>
<feature type="chain" id="PRO_5027760242" evidence="10">
    <location>
        <begin position="21"/>
        <end position="1928"/>
    </location>
</feature>
<keyword evidence="9" id="KW-0472">Membrane</keyword>
<comment type="subunit">
    <text evidence="2">Homodimer.</text>
</comment>
<dbReference type="GO" id="GO:0005975">
    <property type="term" value="P:carbohydrate metabolic process"/>
    <property type="evidence" value="ECO:0007669"/>
    <property type="project" value="InterPro"/>
</dbReference>
<accession>A0A6P8EUM2</accession>
<evidence type="ECO:0000256" key="7">
    <source>
        <dbReference type="RuleBase" id="RU004468"/>
    </source>
</evidence>
<evidence type="ECO:0000256" key="8">
    <source>
        <dbReference type="SAM" id="MobiDB-lite"/>
    </source>
</evidence>
<keyword evidence="9" id="KW-1133">Transmembrane helix</keyword>
<dbReference type="Gene3D" id="3.20.20.80">
    <property type="entry name" value="Glycosidases"/>
    <property type="match status" value="4"/>
</dbReference>